<feature type="domain" description="DUF2134" evidence="1">
    <location>
        <begin position="44"/>
        <end position="138"/>
    </location>
</feature>
<evidence type="ECO:0000259" key="1">
    <source>
        <dbReference type="Pfam" id="PF09977"/>
    </source>
</evidence>
<evidence type="ECO:0000313" key="3">
    <source>
        <dbReference type="Proteomes" id="UP000742631"/>
    </source>
</evidence>
<dbReference type="AlphaFoldDB" id="A0A921E4R3"/>
<protein>
    <submittedName>
        <fullName evidence="2">Pilus assembly protein TadG-related protein</fullName>
    </submittedName>
</protein>
<comment type="caution">
    <text evidence="2">The sequence shown here is derived from an EMBL/GenBank/DDBJ whole genome shotgun (WGS) entry which is preliminary data.</text>
</comment>
<accession>A0A921E4R3</accession>
<reference evidence="2" key="1">
    <citation type="journal article" date="2021" name="PeerJ">
        <title>Extensive microbial diversity within the chicken gut microbiome revealed by metagenomics and culture.</title>
        <authorList>
            <person name="Gilroy R."/>
            <person name="Ravi A."/>
            <person name="Getino M."/>
            <person name="Pursley I."/>
            <person name="Horton D.L."/>
            <person name="Alikhan N.F."/>
            <person name="Baker D."/>
            <person name="Gharbi K."/>
            <person name="Hall N."/>
            <person name="Watson M."/>
            <person name="Adriaenssens E.M."/>
            <person name="Foster-Nyarko E."/>
            <person name="Jarju S."/>
            <person name="Secka A."/>
            <person name="Antonio M."/>
            <person name="Oren A."/>
            <person name="Chaudhuri R.R."/>
            <person name="La Ragione R."/>
            <person name="Hildebrand F."/>
            <person name="Pallen M.J."/>
        </authorList>
    </citation>
    <scope>NUCLEOTIDE SEQUENCE</scope>
    <source>
        <strain evidence="2">316</strain>
    </source>
</reference>
<sequence>MGLRSDQRGSVTVVTALAATSLLGAAAIGLDLSVVYSAQRRAQGAADLAAISAASDPSVADAAAKLSLAANGYPDSTRIGVQAGSFLRDVSIASDKRFTPGGASPNAVRVSLTAPVRLTFGRVLGLPATYDVAVTSTAANTRFAAFSIGSGAASLNAGIANAVLGSMLGTTLSLSALDYDALLSARLDAFRFLDALATDLNLTAATYTDILTAGVTPGQIAGALAGALASTAAATNASTALRSLTKALKRSTDRIPLRDIVDLGDAALLSPDRGSSGPAIRLFDIVSAMAAIANGDRQVSVDLGLSLPGLLGTRLTLAVGEQRSSSGWVSPGSARATLRTGQVRLLIETQLKAPLNLGTLSLPLYVEAAMGQASLRGVSCGGAGGNGRRVDLDVQPGLVSLAIGEVGPASFSTKTPPPALTEPADLLRLPLLGLAIRASAQSRIGSTYAQRVSFSEDDISRHRERTVSTTGLLSSATGSLLGSLNLEINGAGALLLPTLRPLLITTLSAVAPALDTVLDGTLRTLGVQLGTVTATAEGARCEQAVLVQ</sequence>
<evidence type="ECO:0000313" key="2">
    <source>
        <dbReference type="EMBL" id="HJE25249.1"/>
    </source>
</evidence>
<dbReference type="Pfam" id="PF09977">
    <property type="entry name" value="Tad_C"/>
    <property type="match status" value="1"/>
</dbReference>
<dbReference type="EMBL" id="DYYG01000047">
    <property type="protein sequence ID" value="HJE25249.1"/>
    <property type="molecule type" value="Genomic_DNA"/>
</dbReference>
<gene>
    <name evidence="2" type="ORF">K8W01_16450</name>
</gene>
<organism evidence="2 3">
    <name type="scientific">Methylorubrum populi</name>
    <dbReference type="NCBI Taxonomy" id="223967"/>
    <lineage>
        <taxon>Bacteria</taxon>
        <taxon>Pseudomonadati</taxon>
        <taxon>Pseudomonadota</taxon>
        <taxon>Alphaproteobacteria</taxon>
        <taxon>Hyphomicrobiales</taxon>
        <taxon>Methylobacteriaceae</taxon>
        <taxon>Methylorubrum</taxon>
    </lineage>
</organism>
<name>A0A921E4R3_9HYPH</name>
<proteinExistence type="predicted"/>
<dbReference type="Proteomes" id="UP000742631">
    <property type="component" value="Unassembled WGS sequence"/>
</dbReference>
<dbReference type="InterPro" id="IPR018705">
    <property type="entry name" value="DUF2134_membrane"/>
</dbReference>
<reference evidence="2" key="2">
    <citation type="submission" date="2021-09" db="EMBL/GenBank/DDBJ databases">
        <authorList>
            <person name="Gilroy R."/>
        </authorList>
    </citation>
    <scope>NUCLEOTIDE SEQUENCE</scope>
    <source>
        <strain evidence="2">316</strain>
    </source>
</reference>